<reference evidence="2 3" key="1">
    <citation type="journal article" date="2019" name="Sci. Rep.">
        <title>Comparative genomics of chytrid fungi reveal insights into the obligate biotrophic and pathogenic lifestyle of Synchytrium endobioticum.</title>
        <authorList>
            <person name="van de Vossenberg B.T.L.H."/>
            <person name="Warris S."/>
            <person name="Nguyen H.D.T."/>
            <person name="van Gent-Pelzer M.P.E."/>
            <person name="Joly D.L."/>
            <person name="van de Geest H.C."/>
            <person name="Bonants P.J.M."/>
            <person name="Smith D.S."/>
            <person name="Levesque C.A."/>
            <person name="van der Lee T.A.J."/>
        </authorList>
    </citation>
    <scope>NUCLEOTIDE SEQUENCE [LARGE SCALE GENOMIC DNA]</scope>
    <source>
        <strain evidence="2 3">CBS 675.73</strain>
    </source>
</reference>
<dbReference type="Proteomes" id="UP000320333">
    <property type="component" value="Unassembled WGS sequence"/>
</dbReference>
<accession>A0A507D2G6</accession>
<feature type="compositionally biased region" description="Basic and acidic residues" evidence="1">
    <location>
        <begin position="171"/>
        <end position="186"/>
    </location>
</feature>
<name>A0A507D2G6_9FUNG</name>
<feature type="compositionally biased region" description="Polar residues" evidence="1">
    <location>
        <begin position="421"/>
        <end position="430"/>
    </location>
</feature>
<feature type="region of interest" description="Disordered" evidence="1">
    <location>
        <begin position="160"/>
        <end position="213"/>
    </location>
</feature>
<feature type="compositionally biased region" description="Basic and acidic residues" evidence="1">
    <location>
        <begin position="394"/>
        <end position="412"/>
    </location>
</feature>
<dbReference type="OrthoDB" id="10442255at2759"/>
<gene>
    <name evidence="2" type="ORF">CcCBS67573_g10359</name>
</gene>
<feature type="compositionally biased region" description="Polar residues" evidence="1">
    <location>
        <begin position="539"/>
        <end position="552"/>
    </location>
</feature>
<keyword evidence="3" id="KW-1185">Reference proteome</keyword>
<feature type="compositionally biased region" description="Polar residues" evidence="1">
    <location>
        <begin position="275"/>
        <end position="288"/>
    </location>
</feature>
<feature type="region of interest" description="Disordered" evidence="1">
    <location>
        <begin position="334"/>
        <end position="369"/>
    </location>
</feature>
<protein>
    <submittedName>
        <fullName evidence="2">Uncharacterized protein</fullName>
    </submittedName>
</protein>
<feature type="region of interest" description="Disordered" evidence="1">
    <location>
        <begin position="275"/>
        <end position="305"/>
    </location>
</feature>
<evidence type="ECO:0000313" key="3">
    <source>
        <dbReference type="Proteomes" id="UP000320333"/>
    </source>
</evidence>
<feature type="compositionally biased region" description="Polar residues" evidence="1">
    <location>
        <begin position="455"/>
        <end position="483"/>
    </location>
</feature>
<feature type="region of interest" description="Disordered" evidence="1">
    <location>
        <begin position="80"/>
        <end position="104"/>
    </location>
</feature>
<evidence type="ECO:0000256" key="1">
    <source>
        <dbReference type="SAM" id="MobiDB-lite"/>
    </source>
</evidence>
<feature type="compositionally biased region" description="Polar residues" evidence="1">
    <location>
        <begin position="187"/>
        <end position="196"/>
    </location>
</feature>
<dbReference type="AlphaFoldDB" id="A0A507D2G6"/>
<comment type="caution">
    <text evidence="2">The sequence shown here is derived from an EMBL/GenBank/DDBJ whole genome shotgun (WGS) entry which is preliminary data.</text>
</comment>
<feature type="non-terminal residue" evidence="2">
    <location>
        <position position="1047"/>
    </location>
</feature>
<evidence type="ECO:0000313" key="2">
    <source>
        <dbReference type="EMBL" id="TPX45614.1"/>
    </source>
</evidence>
<feature type="compositionally biased region" description="Basic and acidic residues" evidence="1">
    <location>
        <begin position="294"/>
        <end position="305"/>
    </location>
</feature>
<sequence>MVPAPASCVWEGIAISIVSPMHPQLRSIWRVSDPEQTSLRASPRSSKVSTALANTPYSERTTGFSGHYEGAGFASLNSENGSSRLRSYQSSINPSQESHHSEKYNTSQIHLGMESNSRHHEGPEHFTKIYESVPRKAKILPPEPDDSQFLHREHAQDIIQVVDDSASSRSSSRDGRTRYGNDRTHEQPSSVGSNSEWAEELVDEGPTQPPAQYPVNEVVDLTIGASSPDRESNRTFETKKRAFTDVSAPVETNPKKLFKIALNKPVTSIWSEANGTKKSVDRSASNVNFPKRPASPEKPRSRFSELDRETSTIADVLIDLTDFSESFSELPAKTQLSGVNDRPSDIAAQKGVRAESASNRSASKRVDMMKSYDPFTDGFDESEESANKYLNDQQPRRNDVPRNKEKPQRNDQESPDYVPSGQRQRLNSLYSEGIPTNKRRAPLARNNSKEEIVRPSSSHLSTNDTGSTPFPPHNVSSKASNFESESRRGSDSPNVNLRESTFDPREKTIPGWEKRRPSILKERPLLHPELTKKRATPFESHNTSQSSPQQIQKPLRARGSSFKHEDYFFKPTLHAYDLCWIRVFAITSEPYFGGNKLGRPIYWPCVVGRVLKEYSRLSSTTNAEQSPIDGDVIRAFRGNALWVNERDDASVRITCEDDGQYVKVKPSDAARTVALYEIELLGLVDACDILVEGQMLEPYQQLKVMDPFPKTYSFVIPSVGECLIVKYMRGLWRALRVSQSRLNVIGLQKKAAMMATQVPKMPFREATGDNLLINLKDKSWFGVMCGAEMIHCGDIVRVKTESCVVTDVFTGKKGAQVEDLMLDSSICGYGCGGWVLPEGEMLMEVVRVEFKEGDVQSLKLFGYLCYLDRVATGDDGAAKFQVKRGWFLKHDNPADGTNRTGQSNSCVQFITVPCVGGVVDTTLTEMSLKLKLQRSLSSSSEKPIERSDSISSAATVNVNNATLSRSNTDLYNVTPTDLVVDGENNTAALGLTLDPADVLTDRTRGWAALIRVLIHHYDRLADAEKAQARSHAANAKEWALPSPVRQL</sequence>
<feature type="region of interest" description="Disordered" evidence="1">
    <location>
        <begin position="387"/>
        <end position="553"/>
    </location>
</feature>
<feature type="compositionally biased region" description="Basic and acidic residues" evidence="1">
    <location>
        <begin position="500"/>
        <end position="532"/>
    </location>
</feature>
<proteinExistence type="predicted"/>
<dbReference type="EMBL" id="QEAP01001412">
    <property type="protein sequence ID" value="TPX45614.1"/>
    <property type="molecule type" value="Genomic_DNA"/>
</dbReference>
<feature type="compositionally biased region" description="Polar residues" evidence="1">
    <location>
        <begin position="80"/>
        <end position="96"/>
    </location>
</feature>
<organism evidence="2 3">
    <name type="scientific">Chytriomyces confervae</name>
    <dbReference type="NCBI Taxonomy" id="246404"/>
    <lineage>
        <taxon>Eukaryota</taxon>
        <taxon>Fungi</taxon>
        <taxon>Fungi incertae sedis</taxon>
        <taxon>Chytridiomycota</taxon>
        <taxon>Chytridiomycota incertae sedis</taxon>
        <taxon>Chytridiomycetes</taxon>
        <taxon>Chytridiales</taxon>
        <taxon>Chytriomycetaceae</taxon>
        <taxon>Chytriomyces</taxon>
    </lineage>
</organism>
<feature type="region of interest" description="Disordered" evidence="1">
    <location>
        <begin position="36"/>
        <end position="64"/>
    </location>
</feature>